<reference evidence="3" key="1">
    <citation type="submission" date="2017-10" db="EMBL/GenBank/DDBJ databases">
        <title>Rapid genome shrinkage in a self-fertile nematode reveals novel sperm competition proteins.</title>
        <authorList>
            <person name="Yin D."/>
            <person name="Schwarz E.M."/>
            <person name="Thomas C.G."/>
            <person name="Felde R.L."/>
            <person name="Korf I.F."/>
            <person name="Cutter A.D."/>
            <person name="Schartner C.M."/>
            <person name="Ralston E.J."/>
            <person name="Meyer B.J."/>
            <person name="Haag E.S."/>
        </authorList>
    </citation>
    <scope>NUCLEOTIDE SEQUENCE [LARGE SCALE GENOMIC DNA]</scope>
    <source>
        <strain evidence="3">JU1422</strain>
    </source>
</reference>
<comment type="caution">
    <text evidence="2">The sequence shown here is derived from an EMBL/GenBank/DDBJ whole genome shotgun (WGS) entry which is preliminary data.</text>
</comment>
<feature type="chain" id="PRO_5013653713" evidence="1">
    <location>
        <begin position="18"/>
        <end position="125"/>
    </location>
</feature>
<evidence type="ECO:0000256" key="1">
    <source>
        <dbReference type="SAM" id="SignalP"/>
    </source>
</evidence>
<dbReference type="PROSITE" id="PS51257">
    <property type="entry name" value="PROKAR_LIPOPROTEIN"/>
    <property type="match status" value="1"/>
</dbReference>
<dbReference type="EMBL" id="PDUG01000006">
    <property type="protein sequence ID" value="PIC21874.1"/>
    <property type="molecule type" value="Genomic_DNA"/>
</dbReference>
<gene>
    <name evidence="2" type="primary">Cnig_chr_X.g26555</name>
    <name evidence="2" type="ORF">B9Z55_026555</name>
</gene>
<dbReference type="OrthoDB" id="5771086at2759"/>
<keyword evidence="1" id="KW-0732">Signal</keyword>
<keyword evidence="3" id="KW-1185">Reference proteome</keyword>
<evidence type="ECO:0000313" key="3">
    <source>
        <dbReference type="Proteomes" id="UP000230233"/>
    </source>
</evidence>
<dbReference type="AlphaFoldDB" id="A0A2G5T3A1"/>
<sequence length="125" mass="14153">MLRPILLISLFTAPVIAISCYSYSDYTEVVETAHHRTFCTAVYDVSDGIGAFGGGDRHPSRIPNIVNMTEGNDCVRQLVNNKGLPSSDYYLCYCFQSMCNFPFTWEEFQRRGFTLKPQYASGLKK</sequence>
<dbReference type="Proteomes" id="UP000230233">
    <property type="component" value="Chromosome X"/>
</dbReference>
<feature type="signal peptide" evidence="1">
    <location>
        <begin position="1"/>
        <end position="17"/>
    </location>
</feature>
<evidence type="ECO:0000313" key="2">
    <source>
        <dbReference type="EMBL" id="PIC21874.1"/>
    </source>
</evidence>
<proteinExistence type="predicted"/>
<protein>
    <submittedName>
        <fullName evidence="2">Uncharacterized protein</fullName>
    </submittedName>
</protein>
<accession>A0A2G5T3A1</accession>
<name>A0A2G5T3A1_9PELO</name>
<organism evidence="2 3">
    <name type="scientific">Caenorhabditis nigoni</name>
    <dbReference type="NCBI Taxonomy" id="1611254"/>
    <lineage>
        <taxon>Eukaryota</taxon>
        <taxon>Metazoa</taxon>
        <taxon>Ecdysozoa</taxon>
        <taxon>Nematoda</taxon>
        <taxon>Chromadorea</taxon>
        <taxon>Rhabditida</taxon>
        <taxon>Rhabditina</taxon>
        <taxon>Rhabditomorpha</taxon>
        <taxon>Rhabditoidea</taxon>
        <taxon>Rhabditidae</taxon>
        <taxon>Peloderinae</taxon>
        <taxon>Caenorhabditis</taxon>
    </lineage>
</organism>